<evidence type="ECO:0000313" key="1">
    <source>
        <dbReference type="EMBL" id="QGK71074.1"/>
    </source>
</evidence>
<dbReference type="AlphaFoldDB" id="A0A5Q3QD17"/>
<protein>
    <submittedName>
        <fullName evidence="1">Uncharacterized protein</fullName>
    </submittedName>
</protein>
<organism evidence="1 2">
    <name type="scientific">Allosaccharopolyspora coralli</name>
    <dbReference type="NCBI Taxonomy" id="2665642"/>
    <lineage>
        <taxon>Bacteria</taxon>
        <taxon>Bacillati</taxon>
        <taxon>Actinomycetota</taxon>
        <taxon>Actinomycetes</taxon>
        <taxon>Pseudonocardiales</taxon>
        <taxon>Pseudonocardiaceae</taxon>
        <taxon>Allosaccharopolyspora</taxon>
    </lineage>
</organism>
<evidence type="ECO:0000313" key="2">
    <source>
        <dbReference type="Proteomes" id="UP000371041"/>
    </source>
</evidence>
<dbReference type="KEGG" id="sace:GIY23_17480"/>
<gene>
    <name evidence="1" type="ORF">GIY23_17480</name>
</gene>
<accession>A0A5Q3QD17</accession>
<dbReference type="EMBL" id="CP045929">
    <property type="protein sequence ID" value="QGK71074.1"/>
    <property type="molecule type" value="Genomic_DNA"/>
</dbReference>
<sequence>MALSELVRGVCGAVFTVLLVLLASAPAVGSAQGVREVDWRNETFEVPAVGPCAQQSVTFADGQASTRDAVYRFTPDREIVFADVTGEGVEDALMLVECGPPNSEYSRALVAMTADPDVRPLGTVVSPPVWTQVPDAFTIAPDHLIEVTILDYETDRTHPEQYRWASSARAFVRVDG</sequence>
<keyword evidence="2" id="KW-1185">Reference proteome</keyword>
<reference evidence="2" key="1">
    <citation type="submission" date="2019-11" db="EMBL/GenBank/DDBJ databases">
        <title>The complete genome sequence of Saccharopolyspora sp. E2A.</title>
        <authorList>
            <person name="Zhang G."/>
        </authorList>
    </citation>
    <scope>NUCLEOTIDE SEQUENCE [LARGE SCALE GENOMIC DNA]</scope>
    <source>
        <strain evidence="2">E2A</strain>
    </source>
</reference>
<proteinExistence type="predicted"/>
<dbReference type="Proteomes" id="UP000371041">
    <property type="component" value="Chromosome"/>
</dbReference>
<dbReference type="RefSeq" id="WP_154077651.1">
    <property type="nucleotide sequence ID" value="NZ_CP045929.1"/>
</dbReference>
<name>A0A5Q3QD17_9PSEU</name>